<reference evidence="1 2" key="1">
    <citation type="journal article" date="2018" name="Front. Plant Sci.">
        <title>Red Clover (Trifolium pratense) and Zigzag Clover (T. medium) - A Picture of Genomic Similarities and Differences.</title>
        <authorList>
            <person name="Dluhosova J."/>
            <person name="Istvanek J."/>
            <person name="Nedelnik J."/>
            <person name="Repkova J."/>
        </authorList>
    </citation>
    <scope>NUCLEOTIDE SEQUENCE [LARGE SCALE GENOMIC DNA]</scope>
    <source>
        <strain evidence="2">cv. 10/8</strain>
        <tissue evidence="1">Leaf</tissue>
    </source>
</reference>
<sequence length="45" mass="4904">MWYLGGGTIINGIIVSDKCGGTRLLLCPLREGGLLQGKFKPSRRK</sequence>
<keyword evidence="2" id="KW-1185">Reference proteome</keyword>
<organism evidence="1 2">
    <name type="scientific">Trifolium medium</name>
    <dbReference type="NCBI Taxonomy" id="97028"/>
    <lineage>
        <taxon>Eukaryota</taxon>
        <taxon>Viridiplantae</taxon>
        <taxon>Streptophyta</taxon>
        <taxon>Embryophyta</taxon>
        <taxon>Tracheophyta</taxon>
        <taxon>Spermatophyta</taxon>
        <taxon>Magnoliopsida</taxon>
        <taxon>eudicotyledons</taxon>
        <taxon>Gunneridae</taxon>
        <taxon>Pentapetalae</taxon>
        <taxon>rosids</taxon>
        <taxon>fabids</taxon>
        <taxon>Fabales</taxon>
        <taxon>Fabaceae</taxon>
        <taxon>Papilionoideae</taxon>
        <taxon>50 kb inversion clade</taxon>
        <taxon>NPAAA clade</taxon>
        <taxon>Hologalegina</taxon>
        <taxon>IRL clade</taxon>
        <taxon>Trifolieae</taxon>
        <taxon>Trifolium</taxon>
    </lineage>
</organism>
<name>A0A392T863_9FABA</name>
<evidence type="ECO:0000313" key="1">
    <source>
        <dbReference type="EMBL" id="MCI57238.1"/>
    </source>
</evidence>
<comment type="caution">
    <text evidence="1">The sequence shown here is derived from an EMBL/GenBank/DDBJ whole genome shotgun (WGS) entry which is preliminary data.</text>
</comment>
<dbReference type="Proteomes" id="UP000265520">
    <property type="component" value="Unassembled WGS sequence"/>
</dbReference>
<dbReference type="EMBL" id="LXQA010525567">
    <property type="protein sequence ID" value="MCI57238.1"/>
    <property type="molecule type" value="Genomic_DNA"/>
</dbReference>
<protein>
    <submittedName>
        <fullName evidence="1">Uncharacterized protein</fullName>
    </submittedName>
</protein>
<dbReference type="AlphaFoldDB" id="A0A392T863"/>
<proteinExistence type="predicted"/>
<accession>A0A392T863</accession>
<feature type="non-terminal residue" evidence="1">
    <location>
        <position position="45"/>
    </location>
</feature>
<evidence type="ECO:0000313" key="2">
    <source>
        <dbReference type="Proteomes" id="UP000265520"/>
    </source>
</evidence>